<evidence type="ECO:0000313" key="2">
    <source>
        <dbReference type="Proteomes" id="UP000005940"/>
    </source>
</evidence>
<dbReference type="Pfam" id="PF19384">
    <property type="entry name" value="DUF5959"/>
    <property type="match status" value="1"/>
</dbReference>
<dbReference type="AlphaFoldDB" id="I2MXD8"/>
<keyword evidence="2" id="KW-1185">Reference proteome</keyword>
<organism evidence="1 2">
    <name type="scientific">Streptomyces tsukubensis (strain DSM 42081 / NBRC 108919 / NRRL 18488 / 9993)</name>
    <dbReference type="NCBI Taxonomy" id="1114943"/>
    <lineage>
        <taxon>Bacteria</taxon>
        <taxon>Bacillati</taxon>
        <taxon>Actinomycetota</taxon>
        <taxon>Actinomycetes</taxon>
        <taxon>Kitasatosporales</taxon>
        <taxon>Streptomycetaceae</taxon>
        <taxon>Streptomyces</taxon>
    </lineage>
</organism>
<gene>
    <name evidence="1" type="ORF">STSU_025920</name>
</gene>
<reference evidence="1 2" key="1">
    <citation type="journal article" date="2012" name="J. Bacteriol.">
        <title>Draft genome of Streptomyces tsukubaensis NRRL 18488, the producer of the clinically important immunosuppressant tacrolimus (FK506).</title>
        <authorList>
            <person name="Barreiro C."/>
            <person name="Prieto C."/>
            <person name="Sola-Landa A."/>
            <person name="Solera E."/>
            <person name="Martinez-Castro M."/>
            <person name="Perez-Redondo R."/>
            <person name="Garcia-Estrada C."/>
            <person name="Aparicio J.F."/>
            <person name="Fernandez-Martinez L.T."/>
            <person name="Santos-Aberturas J."/>
            <person name="Salehi-Najafabadi Z."/>
            <person name="Rodriguez-Garcia A."/>
            <person name="Tauch A."/>
            <person name="Martin J.F."/>
        </authorList>
    </citation>
    <scope>NUCLEOTIDE SEQUENCE [LARGE SCALE GENOMIC DNA]</scope>
    <source>
        <strain evidence="2">DSM 42081 / NBRC 108919 / NRRL 18488 / 9993</strain>
    </source>
</reference>
<dbReference type="Proteomes" id="UP000005940">
    <property type="component" value="Chromosome"/>
</dbReference>
<name>I2MXD8_STRT9</name>
<dbReference type="EMBL" id="CP029159">
    <property type="protein sequence ID" value="QKM70054.1"/>
    <property type="molecule type" value="Genomic_DNA"/>
</dbReference>
<dbReference type="InterPro" id="IPR046003">
    <property type="entry name" value="DUF5959"/>
</dbReference>
<accession>I2MXD8</accession>
<sequence>MDAYIVVDSDFIKGQFRVHFFLSSLDLWAAALKSLEGGRAAEWLDMGNGSAIRIECPKSENDDLVVCVEDASSSGATVIVPIAVERNWLQDHRDRLGAALEAWPAEVIENSPGSYEWKR</sequence>
<protein>
    <submittedName>
        <fullName evidence="1">Uncharacterized protein</fullName>
    </submittedName>
</protein>
<evidence type="ECO:0000313" key="1">
    <source>
        <dbReference type="EMBL" id="QKM70054.1"/>
    </source>
</evidence>
<proteinExistence type="predicted"/>